<protein>
    <submittedName>
        <fullName evidence="3">SDR family oxidoreductase</fullName>
    </submittedName>
</protein>
<dbReference type="PRINTS" id="PR00081">
    <property type="entry name" value="GDHRDH"/>
</dbReference>
<reference evidence="3" key="1">
    <citation type="submission" date="2021-11" db="EMBL/GenBank/DDBJ databases">
        <title>Streptomyces corallinus and Kineosporia corallina sp. nov., two new coral-derived marine actinobacteria.</title>
        <authorList>
            <person name="Buangrab K."/>
            <person name="Sutthacheep M."/>
            <person name="Yeemin T."/>
            <person name="Harunari E."/>
            <person name="Igarashi Y."/>
            <person name="Sripreechasak P."/>
            <person name="Kanchanasin P."/>
            <person name="Tanasupawat S."/>
            <person name="Phongsopitanun W."/>
        </authorList>
    </citation>
    <scope>NUCLEOTIDE SEQUENCE</scope>
    <source>
        <strain evidence="3">JCM 31032</strain>
    </source>
</reference>
<keyword evidence="2" id="KW-0560">Oxidoreductase</keyword>
<comment type="caution">
    <text evidence="3">The sequence shown here is derived from an EMBL/GenBank/DDBJ whole genome shotgun (WGS) entry which is preliminary data.</text>
</comment>
<dbReference type="AlphaFoldDB" id="A0A9X1SV05"/>
<keyword evidence="4" id="KW-1185">Reference proteome</keyword>
<evidence type="ECO:0000313" key="4">
    <source>
        <dbReference type="Proteomes" id="UP001138997"/>
    </source>
</evidence>
<sequence length="254" mass="26395">MDLGLSDRVYVVTGASRGLGRACAELLAAEGARMVLCSRSEEELKATAAALGGPERAIAVPGDISEPGIETCLVAAAVARYGRLDGGLISVGGPPPGTVMDLEDGAWRSSFEETFLGPLRLARTIGKLASREGGSVVMVLSTSVREPVSGLALSNGLRPGLAMAAKSLANELGERNVRVNGILPGRIDTDRVRSLDAASGRPEEARRQQEARIPLGRYGEPLEFARPAVFLLSPAASFVTGTMLAVDGGLSHGY</sequence>
<organism evidence="3 4">
    <name type="scientific">Kineosporia babensis</name>
    <dbReference type="NCBI Taxonomy" id="499548"/>
    <lineage>
        <taxon>Bacteria</taxon>
        <taxon>Bacillati</taxon>
        <taxon>Actinomycetota</taxon>
        <taxon>Actinomycetes</taxon>
        <taxon>Kineosporiales</taxon>
        <taxon>Kineosporiaceae</taxon>
        <taxon>Kineosporia</taxon>
    </lineage>
</organism>
<evidence type="ECO:0000256" key="2">
    <source>
        <dbReference type="ARBA" id="ARBA00023002"/>
    </source>
</evidence>
<evidence type="ECO:0000313" key="3">
    <source>
        <dbReference type="EMBL" id="MCD5312280.1"/>
    </source>
</evidence>
<dbReference type="PANTHER" id="PTHR43943:SF17">
    <property type="entry name" value="3-PHENYLPROPIONATE-DIHYDRODIOL_CINNAMIC ACID-DIHYDRODIOL DEHYDROGENASE"/>
    <property type="match status" value="1"/>
</dbReference>
<accession>A0A9X1SV05</accession>
<proteinExistence type="inferred from homology"/>
<dbReference type="InterPro" id="IPR002347">
    <property type="entry name" value="SDR_fam"/>
</dbReference>
<dbReference type="Gene3D" id="3.40.50.720">
    <property type="entry name" value="NAD(P)-binding Rossmann-like Domain"/>
    <property type="match status" value="1"/>
</dbReference>
<dbReference type="PANTHER" id="PTHR43943">
    <property type="entry name" value="DEHYDROGENASE/REDUCTASE (SDR FAMILY) MEMBER 4"/>
    <property type="match status" value="1"/>
</dbReference>
<comment type="similarity">
    <text evidence="1">Belongs to the short-chain dehydrogenases/reductases (SDR) family.</text>
</comment>
<dbReference type="SUPFAM" id="SSF51735">
    <property type="entry name" value="NAD(P)-binding Rossmann-fold domains"/>
    <property type="match status" value="1"/>
</dbReference>
<dbReference type="EMBL" id="JAJOMB010000007">
    <property type="protein sequence ID" value="MCD5312280.1"/>
    <property type="molecule type" value="Genomic_DNA"/>
</dbReference>
<evidence type="ECO:0000256" key="1">
    <source>
        <dbReference type="ARBA" id="ARBA00006484"/>
    </source>
</evidence>
<dbReference type="Proteomes" id="UP001138997">
    <property type="component" value="Unassembled WGS sequence"/>
</dbReference>
<dbReference type="RefSeq" id="WP_231442320.1">
    <property type="nucleotide sequence ID" value="NZ_JAJOMB010000007.1"/>
</dbReference>
<dbReference type="Pfam" id="PF13561">
    <property type="entry name" value="adh_short_C2"/>
    <property type="match status" value="1"/>
</dbReference>
<dbReference type="GO" id="GO:0016491">
    <property type="term" value="F:oxidoreductase activity"/>
    <property type="evidence" value="ECO:0007669"/>
    <property type="project" value="UniProtKB-KW"/>
</dbReference>
<gene>
    <name evidence="3" type="ORF">LR394_15335</name>
</gene>
<name>A0A9X1SV05_9ACTN</name>
<dbReference type="InterPro" id="IPR036291">
    <property type="entry name" value="NAD(P)-bd_dom_sf"/>
</dbReference>